<keyword evidence="3" id="KW-1185">Reference proteome</keyword>
<dbReference type="Proteomes" id="UP000747399">
    <property type="component" value="Unassembled WGS sequence"/>
</dbReference>
<feature type="region of interest" description="Disordered" evidence="1">
    <location>
        <begin position="143"/>
        <end position="173"/>
    </location>
</feature>
<comment type="caution">
    <text evidence="2">The sequence shown here is derived from an EMBL/GenBank/DDBJ whole genome shotgun (WGS) entry which is preliminary data.</text>
</comment>
<name>A0A8J4BV85_9CHLO</name>
<dbReference type="EMBL" id="BNCO01000080">
    <property type="protein sequence ID" value="GIL66048.1"/>
    <property type="molecule type" value="Genomic_DNA"/>
</dbReference>
<reference evidence="2" key="1">
    <citation type="journal article" date="2021" name="Proc. Natl. Acad. Sci. U.S.A.">
        <title>Three genomes in the algal genus Volvox reveal the fate of a haploid sex-determining region after a transition to homothallism.</title>
        <authorList>
            <person name="Yamamoto K."/>
            <person name="Hamaji T."/>
            <person name="Kawai-Toyooka H."/>
            <person name="Matsuzaki R."/>
            <person name="Takahashi F."/>
            <person name="Nishimura Y."/>
            <person name="Kawachi M."/>
            <person name="Noguchi H."/>
            <person name="Minakuchi Y."/>
            <person name="Umen J.G."/>
            <person name="Toyoda A."/>
            <person name="Nozaki H."/>
        </authorList>
    </citation>
    <scope>NUCLEOTIDE SEQUENCE</scope>
    <source>
        <strain evidence="2">NIES-3780</strain>
    </source>
</reference>
<dbReference type="Gene3D" id="3.40.50.1820">
    <property type="entry name" value="alpha/beta hydrolase"/>
    <property type="match status" value="1"/>
</dbReference>
<dbReference type="AlphaFoldDB" id="A0A8J4BV85"/>
<evidence type="ECO:0000313" key="3">
    <source>
        <dbReference type="Proteomes" id="UP000747399"/>
    </source>
</evidence>
<feature type="compositionally biased region" description="Gly residues" evidence="1">
    <location>
        <begin position="641"/>
        <end position="653"/>
    </location>
</feature>
<dbReference type="Pfam" id="PF07224">
    <property type="entry name" value="Chlorophyllase"/>
    <property type="match status" value="1"/>
</dbReference>
<organism evidence="2 3">
    <name type="scientific">Volvox africanus</name>
    <dbReference type="NCBI Taxonomy" id="51714"/>
    <lineage>
        <taxon>Eukaryota</taxon>
        <taxon>Viridiplantae</taxon>
        <taxon>Chlorophyta</taxon>
        <taxon>core chlorophytes</taxon>
        <taxon>Chlorophyceae</taxon>
        <taxon>CS clade</taxon>
        <taxon>Chlamydomonadales</taxon>
        <taxon>Volvocaceae</taxon>
        <taxon>Volvox</taxon>
    </lineage>
</organism>
<feature type="region of interest" description="Disordered" evidence="1">
    <location>
        <begin position="633"/>
        <end position="655"/>
    </location>
</feature>
<dbReference type="GO" id="GO:0047746">
    <property type="term" value="F:chlorophyllase activity"/>
    <property type="evidence" value="ECO:0007669"/>
    <property type="project" value="TreeGrafter"/>
</dbReference>
<dbReference type="PANTHER" id="PTHR33428:SF14">
    <property type="entry name" value="CARBOXYLESTERASE TYPE B DOMAIN-CONTAINING PROTEIN"/>
    <property type="match status" value="1"/>
</dbReference>
<dbReference type="SUPFAM" id="SSF53474">
    <property type="entry name" value="alpha/beta-Hydrolases"/>
    <property type="match status" value="1"/>
</dbReference>
<feature type="region of interest" description="Disordered" evidence="1">
    <location>
        <begin position="522"/>
        <end position="559"/>
    </location>
</feature>
<accession>A0A8J4BV85</accession>
<feature type="compositionally biased region" description="Low complexity" evidence="1">
    <location>
        <begin position="676"/>
        <end position="689"/>
    </location>
</feature>
<dbReference type="InterPro" id="IPR017395">
    <property type="entry name" value="Chlorophyllase-like"/>
</dbReference>
<feature type="compositionally biased region" description="Low complexity" evidence="1">
    <location>
        <begin position="81"/>
        <end position="99"/>
    </location>
</feature>
<evidence type="ECO:0000313" key="2">
    <source>
        <dbReference type="EMBL" id="GIL66048.1"/>
    </source>
</evidence>
<feature type="region of interest" description="Disordered" evidence="1">
    <location>
        <begin position="79"/>
        <end position="105"/>
    </location>
</feature>
<evidence type="ECO:0008006" key="4">
    <source>
        <dbReference type="Google" id="ProtNLM"/>
    </source>
</evidence>
<dbReference type="InterPro" id="IPR029058">
    <property type="entry name" value="AB_hydrolase_fold"/>
</dbReference>
<feature type="region of interest" description="Disordered" evidence="1">
    <location>
        <begin position="673"/>
        <end position="738"/>
    </location>
</feature>
<protein>
    <recommendedName>
        <fullName evidence="4">AB hydrolase-1 domain-containing protein</fullName>
    </recommendedName>
</protein>
<gene>
    <name evidence="2" type="ORF">Vafri_19596</name>
</gene>
<evidence type="ECO:0000256" key="1">
    <source>
        <dbReference type="SAM" id="MobiDB-lite"/>
    </source>
</evidence>
<dbReference type="GO" id="GO:0015996">
    <property type="term" value="P:chlorophyll catabolic process"/>
    <property type="evidence" value="ECO:0007669"/>
    <property type="project" value="TreeGrafter"/>
</dbReference>
<sequence>MCHRANNTQSSNAAVLWRDMSSWALRGTALHVPASVASTSIRSAHCHGLGCITSTHPKPTHRTPAAKLTLLVHAQKVRGVSSSGPASPSPAATAAPSQALTGHGEESIPGMLPDVGCPRNHVVRNSQVVQQSYQLTPEQLAICQPSGSGGRGDPPGSSVVVGEAPQRCATGGGSGPLVSRRCVLGAAAAVTAAAVASSPPRGALAGPVAAPGAALTIQRTPAQCRQAYAPFLVRPDYSGQGPLSVARLPRREHTCTSCFPACVNATCKMKVDVVYPKGGPDLGLGPPFPLAVFSAGFLLGSDSYMSYAERLASWGYTVLMYDRNETVASLLDDAACVRLLVELMDWAEMDPLLRRLADVREGVYMVGHSRGGKLAALAGAEDARVAALCLIDPVDNTVYAPLAPGFPSALAALRNMPRERPLPLAVVGGGLGGDCAPRQANYRRFFAASTAPSWEVAIPEAGHFQFLDSLSGLQRALCPTGEVSDDDVRQVGLAVMVAWGESIIRHKGEDIFHLPVPYPAACQPQQQQQREQSAAQDSLLWPSPASPASPSQAPPVQSYFPRLHQPLPQLAQLQERQGLRGQASLAQAAYAAAAVRQQEALLAESPPAPSLGDVENPILARNVVVGALGEPAWLGTRNNSSGGGGGGGDGGGEYASEEEVGLEAVTGTAPLQKTGSVLSLPPAEAAASSRIRPGTDRRGLLNEPRFAASAPATAVDGAGDGRGSTDPPPPPAAGTVRASTARVVVVQDALRPGLDRLVTRLRYDTGLHLEARYKNFDDEDNDVRRLLYGSELDELQ</sequence>
<proteinExistence type="predicted"/>
<dbReference type="PANTHER" id="PTHR33428">
    <property type="entry name" value="CHLOROPHYLLASE-2, CHLOROPLASTIC"/>
    <property type="match status" value="1"/>
</dbReference>